<keyword evidence="9 17" id="KW-0735">Signal-anchor</keyword>
<keyword evidence="12 17" id="KW-0472">Membrane</keyword>
<dbReference type="InterPro" id="IPR027995">
    <property type="entry name" value="Galactosyl_T_N"/>
</dbReference>
<gene>
    <name evidence="21" type="ORF">J0S82_002538</name>
</gene>
<feature type="non-terminal residue" evidence="21">
    <location>
        <position position="1"/>
    </location>
</feature>
<accession>A0A8J6A7J4</accession>
<dbReference type="SUPFAM" id="SSF53448">
    <property type="entry name" value="Nucleotide-diphospho-sugar transferases"/>
    <property type="match status" value="1"/>
</dbReference>
<dbReference type="FunFam" id="3.90.550.10:FF:000062">
    <property type="entry name" value="beta-1,4-galactosyltransferase 7 isoform X1"/>
    <property type="match status" value="1"/>
</dbReference>
<dbReference type="Gene3D" id="3.90.550.10">
    <property type="entry name" value="Spore Coat Polysaccharide Biosynthesis Protein SpsA, Chain A"/>
    <property type="match status" value="1"/>
</dbReference>
<organism evidence="21 22">
    <name type="scientific">Galemys pyrenaicus</name>
    <name type="common">Iberian desman</name>
    <name type="synonym">Pyrenean desman</name>
    <dbReference type="NCBI Taxonomy" id="202257"/>
    <lineage>
        <taxon>Eukaryota</taxon>
        <taxon>Metazoa</taxon>
        <taxon>Chordata</taxon>
        <taxon>Craniata</taxon>
        <taxon>Vertebrata</taxon>
        <taxon>Euteleostomi</taxon>
        <taxon>Mammalia</taxon>
        <taxon>Eutheria</taxon>
        <taxon>Laurasiatheria</taxon>
        <taxon>Eulipotyphla</taxon>
        <taxon>Talpidae</taxon>
        <taxon>Galemys</taxon>
    </lineage>
</organism>
<evidence type="ECO:0000256" key="12">
    <source>
        <dbReference type="ARBA" id="ARBA00023136"/>
    </source>
</evidence>
<dbReference type="InterPro" id="IPR029044">
    <property type="entry name" value="Nucleotide-diphossugar_trans"/>
</dbReference>
<keyword evidence="11 17" id="KW-0333">Golgi apparatus</keyword>
<dbReference type="InterPro" id="IPR003859">
    <property type="entry name" value="Galactosyl_T"/>
</dbReference>
<evidence type="ECO:0000256" key="4">
    <source>
        <dbReference type="ARBA" id="ARBA00005735"/>
    </source>
</evidence>
<keyword evidence="13 17" id="KW-0325">Glycoprotein</keyword>
<evidence type="ECO:0000256" key="17">
    <source>
        <dbReference type="RuleBase" id="RU368121"/>
    </source>
</evidence>
<comment type="function">
    <text evidence="16">Required for the biosynthesis of the tetrasaccharide linkage region of proteoglycans, especially for small proteoglycans in skin fibroblasts.</text>
</comment>
<sequence>CLNPPLGPHVGMSSESRAIRRYQLPVDQAFKPRTRAFLRSRNLYRRGLGSRRRDRSNGLADQGRGGRAWAGREAEAPRRPGRPGRRGWELEPHAPPPPPTMFPSRRKAAQLPWEDGRWDSPPCSSPWSPHRPQKELRGQERICRGSSLPRAVPGLGPTTLNWKPPPLDQGGSSLLPRGFPRKCSIFHLFVACLLLGFLSLLWLQLSCSGDVARAARGQGQETSGPTQACPPELPPEHWEEDASWGPHRLAVLVPFRERFEELLVFVPHMHRFLSKKKIQHHIYVLNQVDHFRFNRAALINVGFLESSNSTDYIAMHDVDLLPLNEDLDYGFPEAGPFHVASPELHPLYHYKTYVGGILLLSKQHYQLCNGMSNRFWGWGREDDEFYRRIKGAGLQLFRPSGITTGYKTFRHLHDPAWRKRDQKRIAAQKQEQFKIDREGGLNTVKYHVDSRTAISVGGAPCTVLNIMLDCDKAATPWCTFG</sequence>
<dbReference type="PANTHER" id="PTHR19300:SF30">
    <property type="entry name" value="BETA-1,4-GALACTOSYLTRANSFERASE 7"/>
    <property type="match status" value="1"/>
</dbReference>
<reference evidence="21" key="1">
    <citation type="journal article" date="2021" name="Evol. Appl.">
        <title>The genome of the Pyrenean desman and the effects of bottlenecks and inbreeding on the genomic landscape of an endangered species.</title>
        <authorList>
            <person name="Escoda L."/>
            <person name="Castresana J."/>
        </authorList>
    </citation>
    <scope>NUCLEOTIDE SEQUENCE</scope>
    <source>
        <strain evidence="21">IBE-C5619</strain>
    </source>
</reference>
<feature type="region of interest" description="Disordered" evidence="18">
    <location>
        <begin position="218"/>
        <end position="240"/>
    </location>
</feature>
<evidence type="ECO:0000256" key="14">
    <source>
        <dbReference type="ARBA" id="ARBA00023211"/>
    </source>
</evidence>
<evidence type="ECO:0000256" key="1">
    <source>
        <dbReference type="ARBA" id="ARBA00001936"/>
    </source>
</evidence>
<comment type="subcellular location">
    <subcellularLocation>
        <location evidence="2 17">Golgi apparatus membrane</location>
        <topology evidence="2 17">Single-pass type II membrane protein</topology>
    </subcellularLocation>
</comment>
<comment type="pathway">
    <text evidence="3 17">Protein modification; protein glycosylation.</text>
</comment>
<dbReference type="OrthoDB" id="6020664at2759"/>
<evidence type="ECO:0000256" key="6">
    <source>
        <dbReference type="ARBA" id="ARBA00022679"/>
    </source>
</evidence>
<dbReference type="GO" id="GO:0032580">
    <property type="term" value="C:Golgi cisterna membrane"/>
    <property type="evidence" value="ECO:0007669"/>
    <property type="project" value="UniProtKB-UniRule"/>
</dbReference>
<dbReference type="UniPathway" id="UPA00378"/>
<keyword evidence="5 17" id="KW-0328">Glycosyltransferase</keyword>
<evidence type="ECO:0000259" key="19">
    <source>
        <dbReference type="Pfam" id="PF02709"/>
    </source>
</evidence>
<protein>
    <recommendedName>
        <fullName evidence="17">Beta-1,4-galactosyltransferase</fullName>
        <shortName evidence="17">Beta-1,4-GalTase</shortName>
        <ecNumber evidence="17">2.4.1.-</ecNumber>
    </recommendedName>
</protein>
<evidence type="ECO:0000256" key="18">
    <source>
        <dbReference type="SAM" id="MobiDB-lite"/>
    </source>
</evidence>
<keyword evidence="8 17" id="KW-0479">Metal-binding</keyword>
<evidence type="ECO:0000256" key="13">
    <source>
        <dbReference type="ARBA" id="ARBA00023180"/>
    </source>
</evidence>
<name>A0A8J6A7J4_GALPY</name>
<dbReference type="Pfam" id="PF13733">
    <property type="entry name" value="Glyco_transf_7N"/>
    <property type="match status" value="1"/>
</dbReference>
<dbReference type="Pfam" id="PF02709">
    <property type="entry name" value="Glyco_transf_7C"/>
    <property type="match status" value="1"/>
</dbReference>
<evidence type="ECO:0000256" key="8">
    <source>
        <dbReference type="ARBA" id="ARBA00022723"/>
    </source>
</evidence>
<keyword evidence="22" id="KW-1185">Reference proteome</keyword>
<evidence type="ECO:0000256" key="10">
    <source>
        <dbReference type="ARBA" id="ARBA00022989"/>
    </source>
</evidence>
<evidence type="ECO:0000256" key="5">
    <source>
        <dbReference type="ARBA" id="ARBA00022676"/>
    </source>
</evidence>
<evidence type="ECO:0000256" key="3">
    <source>
        <dbReference type="ARBA" id="ARBA00004922"/>
    </source>
</evidence>
<evidence type="ECO:0000313" key="21">
    <source>
        <dbReference type="EMBL" id="KAG8513090.1"/>
    </source>
</evidence>
<comment type="cofactor">
    <cofactor evidence="1 17">
        <name>Mn(2+)</name>
        <dbReference type="ChEBI" id="CHEBI:29035"/>
    </cofactor>
</comment>
<dbReference type="PRINTS" id="PR02050">
    <property type="entry name" value="B14GALTRFASE"/>
</dbReference>
<dbReference type="EMBL" id="JAGFMF010011777">
    <property type="protein sequence ID" value="KAG8513090.1"/>
    <property type="molecule type" value="Genomic_DNA"/>
</dbReference>
<comment type="catalytic activity">
    <reaction evidence="15">
        <text>3-O-(beta-D-xylosyl)-L-seryl-[protein] + UDP-alpha-D-galactose = 3-O-(beta-D-galactosyl-(1-&gt;4)-beta-D-xylosyl)-L-seryl-[protein] + UDP + H(+)</text>
        <dbReference type="Rhea" id="RHEA:15297"/>
        <dbReference type="Rhea" id="RHEA-COMP:12567"/>
        <dbReference type="Rhea" id="RHEA-COMP:12570"/>
        <dbReference type="ChEBI" id="CHEBI:15378"/>
        <dbReference type="ChEBI" id="CHEBI:58223"/>
        <dbReference type="ChEBI" id="CHEBI:66914"/>
        <dbReference type="ChEBI" id="CHEBI:132085"/>
        <dbReference type="ChEBI" id="CHEBI:132088"/>
        <dbReference type="EC" id="2.4.1.133"/>
    </reaction>
</comment>
<dbReference type="InterPro" id="IPR027791">
    <property type="entry name" value="Galactosyl_T_C"/>
</dbReference>
<keyword evidence="7 17" id="KW-0812">Transmembrane</keyword>
<feature type="domain" description="Galactosyltransferase C-terminal" evidence="19">
    <location>
        <begin position="336"/>
        <end position="411"/>
    </location>
</feature>
<dbReference type="PANTHER" id="PTHR19300">
    <property type="entry name" value="BETA-1,4-GALACTOSYLTRANSFERASE"/>
    <property type="match status" value="1"/>
</dbReference>
<dbReference type="GO" id="GO:0000139">
    <property type="term" value="C:Golgi membrane"/>
    <property type="evidence" value="ECO:0007669"/>
    <property type="project" value="UniProtKB-SubCell"/>
</dbReference>
<evidence type="ECO:0000259" key="20">
    <source>
        <dbReference type="Pfam" id="PF13733"/>
    </source>
</evidence>
<dbReference type="GO" id="GO:0006024">
    <property type="term" value="P:glycosaminoglycan biosynthetic process"/>
    <property type="evidence" value="ECO:0007669"/>
    <property type="project" value="UniProtKB-ARBA"/>
</dbReference>
<evidence type="ECO:0000256" key="7">
    <source>
        <dbReference type="ARBA" id="ARBA00022692"/>
    </source>
</evidence>
<comment type="similarity">
    <text evidence="4 17">Belongs to the glycosyltransferase 7 family.</text>
</comment>
<dbReference type="CDD" id="cd00899">
    <property type="entry name" value="b4GalT"/>
    <property type="match status" value="1"/>
</dbReference>
<feature type="region of interest" description="Disordered" evidence="18">
    <location>
        <begin position="48"/>
        <end position="115"/>
    </location>
</feature>
<dbReference type="GO" id="GO:0030166">
    <property type="term" value="P:proteoglycan biosynthetic process"/>
    <property type="evidence" value="ECO:0007669"/>
    <property type="project" value="TreeGrafter"/>
</dbReference>
<keyword evidence="6 17" id="KW-0808">Transferase</keyword>
<dbReference type="GO" id="GO:0046872">
    <property type="term" value="F:metal ion binding"/>
    <property type="evidence" value="ECO:0007669"/>
    <property type="project" value="UniProtKB-UniRule"/>
</dbReference>
<feature type="domain" description="Galactosyltransferase N-terminal" evidence="20">
    <location>
        <begin position="238"/>
        <end position="327"/>
    </location>
</feature>
<dbReference type="GO" id="GO:0005975">
    <property type="term" value="P:carbohydrate metabolic process"/>
    <property type="evidence" value="ECO:0007669"/>
    <property type="project" value="InterPro"/>
</dbReference>
<evidence type="ECO:0000256" key="2">
    <source>
        <dbReference type="ARBA" id="ARBA00004323"/>
    </source>
</evidence>
<feature type="transmembrane region" description="Helical" evidence="17">
    <location>
        <begin position="185"/>
        <end position="203"/>
    </location>
</feature>
<dbReference type="GO" id="GO:0046525">
    <property type="term" value="F:xylosylprotein 4-beta-galactosyltransferase activity"/>
    <property type="evidence" value="ECO:0007669"/>
    <property type="project" value="UniProtKB-EC"/>
</dbReference>
<evidence type="ECO:0000256" key="9">
    <source>
        <dbReference type="ARBA" id="ARBA00022968"/>
    </source>
</evidence>
<keyword evidence="10 17" id="KW-1133">Transmembrane helix</keyword>
<proteinExistence type="inferred from homology"/>
<evidence type="ECO:0000256" key="16">
    <source>
        <dbReference type="ARBA" id="ARBA00057557"/>
    </source>
</evidence>
<dbReference type="AlphaFoldDB" id="A0A8J6A7J4"/>
<evidence type="ECO:0000313" key="22">
    <source>
        <dbReference type="Proteomes" id="UP000700334"/>
    </source>
</evidence>
<dbReference type="Proteomes" id="UP000700334">
    <property type="component" value="Unassembled WGS sequence"/>
</dbReference>
<evidence type="ECO:0000256" key="11">
    <source>
        <dbReference type="ARBA" id="ARBA00023034"/>
    </source>
</evidence>
<comment type="caution">
    <text evidence="21">The sequence shown here is derived from an EMBL/GenBank/DDBJ whole genome shotgun (WGS) entry which is preliminary data.</text>
</comment>
<comment type="function">
    <text evidence="17">Responsible for the synthesis of complex-type N-linked oligosaccharides in many glycoproteins as well as the carbohydrate moieties of glycolipids.</text>
</comment>
<dbReference type="EC" id="2.4.1.-" evidence="17"/>
<evidence type="ECO:0000256" key="15">
    <source>
        <dbReference type="ARBA" id="ARBA00051458"/>
    </source>
</evidence>
<keyword evidence="14 17" id="KW-0464">Manganese</keyword>